<keyword evidence="2 5" id="KW-0547">Nucleotide-binding</keyword>
<dbReference type="NCBIfam" id="TIGR00152">
    <property type="entry name" value="dephospho-CoA kinase"/>
    <property type="match status" value="1"/>
</dbReference>
<evidence type="ECO:0000256" key="4">
    <source>
        <dbReference type="ARBA" id="ARBA00022993"/>
    </source>
</evidence>
<keyword evidence="5 7" id="KW-0418">Kinase</keyword>
<gene>
    <name evidence="5" type="primary">coaE</name>
    <name evidence="7" type="ORF">SAMN05421781_2157</name>
</gene>
<keyword evidence="5" id="KW-0963">Cytoplasm</keyword>
<comment type="pathway">
    <text evidence="5">Cofactor biosynthesis; coenzyme A biosynthesis; CoA from (R)-pantothenate: step 5/5.</text>
</comment>
<evidence type="ECO:0000313" key="8">
    <source>
        <dbReference type="Proteomes" id="UP000199488"/>
    </source>
</evidence>
<dbReference type="EMBL" id="FNNC01000004">
    <property type="protein sequence ID" value="SDW69413.1"/>
    <property type="molecule type" value="Genomic_DNA"/>
</dbReference>
<keyword evidence="5" id="KW-0808">Transferase</keyword>
<comment type="subcellular location">
    <subcellularLocation>
        <location evidence="5">Cytoplasm</location>
    </subcellularLocation>
</comment>
<evidence type="ECO:0000256" key="2">
    <source>
        <dbReference type="ARBA" id="ARBA00022741"/>
    </source>
</evidence>
<keyword evidence="3 5" id="KW-0067">ATP-binding</keyword>
<sequence>MVIGLTGGIASGKSLVADALREQGLPVIDADVISREVVEPGEPALEQIIEHFGPEILQFDGTLDRKKLGSVIFNDTEKRQVLNQIIHPAVRQRMMTKRDDLVREGNEHVVLDIPLLLENNLNFLVDRVIVVYVNEAIQKRRLVERDGRGEEDAAARIKSQMPLKEKRDLADAVIDNSGTEQETKTQVNELLHQWKIK</sequence>
<dbReference type="GO" id="GO:0015937">
    <property type="term" value="P:coenzyme A biosynthetic process"/>
    <property type="evidence" value="ECO:0007669"/>
    <property type="project" value="UniProtKB-UniRule"/>
</dbReference>
<dbReference type="FunFam" id="3.40.50.300:FF:000485">
    <property type="entry name" value="Dephospho-CoA kinase CAB5"/>
    <property type="match status" value="1"/>
</dbReference>
<evidence type="ECO:0000256" key="3">
    <source>
        <dbReference type="ARBA" id="ARBA00022840"/>
    </source>
</evidence>
<dbReference type="GO" id="GO:0005524">
    <property type="term" value="F:ATP binding"/>
    <property type="evidence" value="ECO:0007669"/>
    <property type="project" value="UniProtKB-UniRule"/>
</dbReference>
<protein>
    <recommendedName>
        <fullName evidence="5 6">Dephospho-CoA kinase</fullName>
        <ecNumber evidence="5 6">2.7.1.24</ecNumber>
    </recommendedName>
    <alternativeName>
        <fullName evidence="5">Dephosphocoenzyme A kinase</fullName>
    </alternativeName>
</protein>
<dbReference type="PANTHER" id="PTHR10695:SF46">
    <property type="entry name" value="BIFUNCTIONAL COENZYME A SYNTHASE-RELATED"/>
    <property type="match status" value="1"/>
</dbReference>
<dbReference type="GO" id="GO:0004140">
    <property type="term" value="F:dephospho-CoA kinase activity"/>
    <property type="evidence" value="ECO:0007669"/>
    <property type="project" value="UniProtKB-UniRule"/>
</dbReference>
<dbReference type="SUPFAM" id="SSF52540">
    <property type="entry name" value="P-loop containing nucleoside triphosphate hydrolases"/>
    <property type="match status" value="1"/>
</dbReference>
<evidence type="ECO:0000256" key="1">
    <source>
        <dbReference type="ARBA" id="ARBA00009018"/>
    </source>
</evidence>
<evidence type="ECO:0000256" key="6">
    <source>
        <dbReference type="NCBIfam" id="TIGR00152"/>
    </source>
</evidence>
<dbReference type="AlphaFoldDB" id="A0A1H2VM70"/>
<dbReference type="Proteomes" id="UP000199488">
    <property type="component" value="Unassembled WGS sequence"/>
</dbReference>
<dbReference type="PROSITE" id="PS51219">
    <property type="entry name" value="DPCK"/>
    <property type="match status" value="1"/>
</dbReference>
<dbReference type="InterPro" id="IPR001977">
    <property type="entry name" value="Depp_CoAkinase"/>
</dbReference>
<dbReference type="EC" id="2.7.1.24" evidence="5 6"/>
<dbReference type="UniPathway" id="UPA00241">
    <property type="reaction ID" value="UER00356"/>
</dbReference>
<dbReference type="Pfam" id="PF01121">
    <property type="entry name" value="CoaE"/>
    <property type="match status" value="1"/>
</dbReference>
<keyword evidence="4 5" id="KW-0173">Coenzyme A biosynthesis</keyword>
<feature type="binding site" evidence="5">
    <location>
        <begin position="10"/>
        <end position="15"/>
    </location>
    <ligand>
        <name>ATP</name>
        <dbReference type="ChEBI" id="CHEBI:30616"/>
    </ligand>
</feature>
<dbReference type="PANTHER" id="PTHR10695">
    <property type="entry name" value="DEPHOSPHO-COA KINASE-RELATED"/>
    <property type="match status" value="1"/>
</dbReference>
<dbReference type="InterPro" id="IPR027417">
    <property type="entry name" value="P-loop_NTPase"/>
</dbReference>
<accession>A0A1H2VM70</accession>
<comment type="function">
    <text evidence="5">Catalyzes the phosphorylation of the 3'-hydroxyl group of dephosphocoenzyme A to form coenzyme A.</text>
</comment>
<reference evidence="7 8" key="1">
    <citation type="submission" date="2016-10" db="EMBL/GenBank/DDBJ databases">
        <authorList>
            <person name="de Groot N.N."/>
        </authorList>
    </citation>
    <scope>NUCLEOTIDE SEQUENCE [LARGE SCALE GENOMIC DNA]</scope>
    <source>
        <strain evidence="7 8">DSM 23126</strain>
    </source>
</reference>
<dbReference type="CDD" id="cd02022">
    <property type="entry name" value="DPCK"/>
    <property type="match status" value="1"/>
</dbReference>
<dbReference type="STRING" id="1122204.SAMN05421781_2157"/>
<evidence type="ECO:0000256" key="5">
    <source>
        <dbReference type="HAMAP-Rule" id="MF_00376"/>
    </source>
</evidence>
<dbReference type="GO" id="GO:0005737">
    <property type="term" value="C:cytoplasm"/>
    <property type="evidence" value="ECO:0007669"/>
    <property type="project" value="UniProtKB-SubCell"/>
</dbReference>
<comment type="catalytic activity">
    <reaction evidence="5">
        <text>3'-dephospho-CoA + ATP = ADP + CoA + H(+)</text>
        <dbReference type="Rhea" id="RHEA:18245"/>
        <dbReference type="ChEBI" id="CHEBI:15378"/>
        <dbReference type="ChEBI" id="CHEBI:30616"/>
        <dbReference type="ChEBI" id="CHEBI:57287"/>
        <dbReference type="ChEBI" id="CHEBI:57328"/>
        <dbReference type="ChEBI" id="CHEBI:456216"/>
        <dbReference type="EC" id="2.7.1.24"/>
    </reaction>
</comment>
<evidence type="ECO:0000313" key="7">
    <source>
        <dbReference type="EMBL" id="SDW69413.1"/>
    </source>
</evidence>
<dbReference type="RefSeq" id="WP_091614822.1">
    <property type="nucleotide sequence ID" value="NZ_FNNC01000004.1"/>
</dbReference>
<dbReference type="Gene3D" id="3.40.50.300">
    <property type="entry name" value="P-loop containing nucleotide triphosphate hydrolases"/>
    <property type="match status" value="1"/>
</dbReference>
<organism evidence="7 8">
    <name type="scientific">Marinococcus luteus</name>
    <dbReference type="NCBI Taxonomy" id="1122204"/>
    <lineage>
        <taxon>Bacteria</taxon>
        <taxon>Bacillati</taxon>
        <taxon>Bacillota</taxon>
        <taxon>Bacilli</taxon>
        <taxon>Bacillales</taxon>
        <taxon>Bacillaceae</taxon>
        <taxon>Marinococcus</taxon>
    </lineage>
</organism>
<keyword evidence="8" id="KW-1185">Reference proteome</keyword>
<proteinExistence type="inferred from homology"/>
<name>A0A1H2VM70_9BACI</name>
<dbReference type="OrthoDB" id="9812943at2"/>
<dbReference type="HAMAP" id="MF_00376">
    <property type="entry name" value="Dephospho_CoA_kinase"/>
    <property type="match status" value="1"/>
</dbReference>
<comment type="similarity">
    <text evidence="1 5">Belongs to the CoaE family.</text>
</comment>